<evidence type="ECO:0000256" key="1">
    <source>
        <dbReference type="ARBA" id="ARBA00004141"/>
    </source>
</evidence>
<evidence type="ECO:0000259" key="6">
    <source>
        <dbReference type="Pfam" id="PF14378"/>
    </source>
</evidence>
<keyword evidence="4 5" id="KW-0472">Membrane</keyword>
<keyword evidence="3 5" id="KW-1133">Transmembrane helix</keyword>
<gene>
    <name evidence="7" type="ORF">JN11_03183</name>
</gene>
<dbReference type="Pfam" id="PF14378">
    <property type="entry name" value="PAP2_3"/>
    <property type="match status" value="1"/>
</dbReference>
<protein>
    <submittedName>
        <fullName evidence="7">PAP2 superfamily protein</fullName>
    </submittedName>
</protein>
<evidence type="ECO:0000256" key="5">
    <source>
        <dbReference type="SAM" id="Phobius"/>
    </source>
</evidence>
<feature type="transmembrane region" description="Helical" evidence="5">
    <location>
        <begin position="250"/>
        <end position="270"/>
    </location>
</feature>
<feature type="domain" description="Inositolphosphotransferase Aur1/Ipt1" evidence="6">
    <location>
        <begin position="118"/>
        <end position="289"/>
    </location>
</feature>
<dbReference type="AlphaFoldDB" id="A0A562TYC6"/>
<evidence type="ECO:0000256" key="2">
    <source>
        <dbReference type="ARBA" id="ARBA00022692"/>
    </source>
</evidence>
<reference evidence="7 8" key="1">
    <citation type="submission" date="2019-07" db="EMBL/GenBank/DDBJ databases">
        <title>Genomic Encyclopedia of Archaeal and Bacterial Type Strains, Phase II (KMG-II): from individual species to whole genera.</title>
        <authorList>
            <person name="Goeker M."/>
        </authorList>
    </citation>
    <scope>NUCLEOTIDE SEQUENCE [LARGE SCALE GENOMIC DNA]</scope>
    <source>
        <strain evidence="7 8">ATCC BAA-1854</strain>
    </source>
</reference>
<proteinExistence type="predicted"/>
<comment type="subcellular location">
    <subcellularLocation>
        <location evidence="1">Membrane</location>
        <topology evidence="1">Multi-pass membrane protein</topology>
    </subcellularLocation>
</comment>
<dbReference type="RefSeq" id="WP_144914058.1">
    <property type="nucleotide sequence ID" value="NZ_VLLI01000009.1"/>
</dbReference>
<accession>A0A562TYC6</accession>
<keyword evidence="2 5" id="KW-0812">Transmembrane</keyword>
<dbReference type="EMBL" id="VLLI01000009">
    <property type="protein sequence ID" value="TWI98104.1"/>
    <property type="molecule type" value="Genomic_DNA"/>
</dbReference>
<feature type="transmembrane region" description="Helical" evidence="5">
    <location>
        <begin position="223"/>
        <end position="243"/>
    </location>
</feature>
<feature type="transmembrane region" description="Helical" evidence="5">
    <location>
        <begin position="122"/>
        <end position="147"/>
    </location>
</feature>
<organism evidence="7 8">
    <name type="scientific">Mucilaginibacter frigoritolerans</name>
    <dbReference type="NCBI Taxonomy" id="652788"/>
    <lineage>
        <taxon>Bacteria</taxon>
        <taxon>Pseudomonadati</taxon>
        <taxon>Bacteroidota</taxon>
        <taxon>Sphingobacteriia</taxon>
        <taxon>Sphingobacteriales</taxon>
        <taxon>Sphingobacteriaceae</taxon>
        <taxon>Mucilaginibacter</taxon>
    </lineage>
</organism>
<feature type="transmembrane region" description="Helical" evidence="5">
    <location>
        <begin position="154"/>
        <end position="175"/>
    </location>
</feature>
<dbReference type="CDD" id="cd03386">
    <property type="entry name" value="PAP2_Aur1_like"/>
    <property type="match status" value="1"/>
</dbReference>
<dbReference type="OrthoDB" id="629685at2"/>
<dbReference type="Gene3D" id="1.20.144.10">
    <property type="entry name" value="Phosphatidic acid phosphatase type 2/haloperoxidase"/>
    <property type="match status" value="1"/>
</dbReference>
<sequence>MVNAVTDGAKITLRSVFVVFAISILYLLLSWKLVGFKSDQLVLIGIFCLLYFFTAITRKFILGFSIFIVYWIIFDYMKAFPNYNYNTVHIADLYNLEKRIFGININGKLLTPNEYWRVNGTAFLDIVTGIFYLCWVPVPLAFAGFLFFKNRKQFLYFSMTFVLINLIGFVIYYLYPAAPPWYVEYHGFVFHAHTPGNTAGLAKFDQYFHANIFKSIYSKGSNVFAAMPSLHSSYPVVVLYYGIKNRLGIVNVLFAIVMLGIWFTAVYASHHYILDVLAGITCACTGIALFNLILKKSKTFDSFIQKYEQAIR</sequence>
<evidence type="ECO:0000313" key="7">
    <source>
        <dbReference type="EMBL" id="TWI98104.1"/>
    </source>
</evidence>
<keyword evidence="8" id="KW-1185">Reference proteome</keyword>
<feature type="transmembrane region" description="Helical" evidence="5">
    <location>
        <begin position="41"/>
        <end position="73"/>
    </location>
</feature>
<evidence type="ECO:0000256" key="4">
    <source>
        <dbReference type="ARBA" id="ARBA00023136"/>
    </source>
</evidence>
<dbReference type="InterPro" id="IPR052185">
    <property type="entry name" value="IPC_Synthase-Related"/>
</dbReference>
<dbReference type="PANTHER" id="PTHR31310:SF7">
    <property type="entry name" value="PA-PHOSPHATASE RELATED-FAMILY PROTEIN DDB_G0268928"/>
    <property type="match status" value="1"/>
</dbReference>
<evidence type="ECO:0000313" key="8">
    <source>
        <dbReference type="Proteomes" id="UP000317010"/>
    </source>
</evidence>
<dbReference type="GO" id="GO:0016020">
    <property type="term" value="C:membrane"/>
    <property type="evidence" value="ECO:0007669"/>
    <property type="project" value="UniProtKB-SubCell"/>
</dbReference>
<dbReference type="PANTHER" id="PTHR31310">
    <property type="match status" value="1"/>
</dbReference>
<dbReference type="InterPro" id="IPR026841">
    <property type="entry name" value="Aur1/Ipt1"/>
</dbReference>
<feature type="transmembrane region" description="Helical" evidence="5">
    <location>
        <begin position="276"/>
        <end position="294"/>
    </location>
</feature>
<comment type="caution">
    <text evidence="7">The sequence shown here is derived from an EMBL/GenBank/DDBJ whole genome shotgun (WGS) entry which is preliminary data.</text>
</comment>
<name>A0A562TYC6_9SPHI</name>
<evidence type="ECO:0000256" key="3">
    <source>
        <dbReference type="ARBA" id="ARBA00022989"/>
    </source>
</evidence>
<feature type="transmembrane region" description="Helical" evidence="5">
    <location>
        <begin position="12"/>
        <end position="29"/>
    </location>
</feature>
<dbReference type="Proteomes" id="UP000317010">
    <property type="component" value="Unassembled WGS sequence"/>
</dbReference>